<comment type="similarity">
    <text evidence="1">Belongs to the ROK (NagC/XylR) family.</text>
</comment>
<dbReference type="AlphaFoldDB" id="A0A0U2XD38"/>
<evidence type="ECO:0000313" key="3">
    <source>
        <dbReference type="Proteomes" id="UP000067523"/>
    </source>
</evidence>
<dbReference type="PANTHER" id="PTHR18964:SF170">
    <property type="entry name" value="SUGAR KINASE"/>
    <property type="match status" value="1"/>
</dbReference>
<dbReference type="CDD" id="cd24152">
    <property type="entry name" value="ASKHA_NBD_ROK-like"/>
    <property type="match status" value="1"/>
</dbReference>
<reference evidence="3" key="1">
    <citation type="submission" date="2015-12" db="EMBL/GenBank/DDBJ databases">
        <authorList>
            <person name="Lauer A."/>
            <person name="Humrighouse B."/>
            <person name="Loparev V."/>
            <person name="Shewmaker P.L."/>
            <person name="Whitney A.M."/>
            <person name="McLaughlin R.W."/>
        </authorList>
    </citation>
    <scope>NUCLEOTIDE SEQUENCE [LARGE SCALE GENOMIC DNA]</scope>
    <source>
        <strain evidence="3">LMG 26678</strain>
    </source>
</reference>
<dbReference type="Pfam" id="PF00480">
    <property type="entry name" value="ROK"/>
    <property type="match status" value="1"/>
</dbReference>
<gene>
    <name evidence="2" type="ORF">ATZ35_05905</name>
</gene>
<name>A0A0U2XD38_9ENTE</name>
<protein>
    <submittedName>
        <fullName evidence="2">ROK family protein</fullName>
    </submittedName>
</protein>
<dbReference type="SUPFAM" id="SSF53067">
    <property type="entry name" value="Actin-like ATPase domain"/>
    <property type="match status" value="1"/>
</dbReference>
<accession>A0A0U2XD38</accession>
<dbReference type="EMBL" id="CP013655">
    <property type="protein sequence ID" value="ALS36705.1"/>
    <property type="molecule type" value="Genomic_DNA"/>
</dbReference>
<dbReference type="KEGG" id="erx:ATZ35_05905"/>
<dbReference type="Gene3D" id="3.30.420.40">
    <property type="match status" value="2"/>
</dbReference>
<dbReference type="Proteomes" id="UP000067523">
    <property type="component" value="Chromosome"/>
</dbReference>
<organism evidence="2 3">
    <name type="scientific">Enterococcus rotai</name>
    <dbReference type="NCBI Taxonomy" id="118060"/>
    <lineage>
        <taxon>Bacteria</taxon>
        <taxon>Bacillati</taxon>
        <taxon>Bacillota</taxon>
        <taxon>Bacilli</taxon>
        <taxon>Lactobacillales</taxon>
        <taxon>Enterococcaceae</taxon>
        <taxon>Enterococcus</taxon>
    </lineage>
</organism>
<dbReference type="RefSeq" id="WP_208929924.1">
    <property type="nucleotide sequence ID" value="NZ_CP013655.1"/>
</dbReference>
<evidence type="ECO:0000313" key="2">
    <source>
        <dbReference type="EMBL" id="ALS36705.1"/>
    </source>
</evidence>
<dbReference type="InterPro" id="IPR043129">
    <property type="entry name" value="ATPase_NBD"/>
</dbReference>
<dbReference type="PANTHER" id="PTHR18964">
    <property type="entry name" value="ROK (REPRESSOR, ORF, KINASE) FAMILY"/>
    <property type="match status" value="1"/>
</dbReference>
<dbReference type="InterPro" id="IPR000600">
    <property type="entry name" value="ROK"/>
</dbReference>
<dbReference type="STRING" id="118060.ATZ35_05905"/>
<proteinExistence type="inferred from homology"/>
<evidence type="ECO:0000256" key="1">
    <source>
        <dbReference type="ARBA" id="ARBA00006479"/>
    </source>
</evidence>
<keyword evidence="3" id="KW-1185">Reference proteome</keyword>
<sequence>MTELTTHFLSIDIGGTYIKHALINRSGQIIFVKKEETPKNIEEFKSCLTGILDQYKGQVKAVAVSCPGKIDSKEGVVYHGGALVYLHQFHLKEFIESYMNLRCAIMNDGKSAALAELWLGQLKDIENGGVMTLGTGIGGGLVLNKALHSGSHFQAGELSFMLLSTNVPISLETVAGAKGSAVNFIRQASSLLNLDNPLDGKKVFEELEKKNELIYPLFEEFCRNVVIVIMNVQSVVDLQRIAIGGGISAQPILVEEIKQQYQQLLASAPVLETMLTPVEIVPCHFKNEAGLLGALYHLLEELEEN</sequence>